<dbReference type="GO" id="GO:0005658">
    <property type="term" value="C:alpha DNA polymerase:primase complex"/>
    <property type="evidence" value="ECO:0007669"/>
    <property type="project" value="TreeGrafter"/>
</dbReference>
<dbReference type="PIRSF" id="PIRSF018300">
    <property type="entry name" value="DNA_pol_alph_2"/>
    <property type="match status" value="1"/>
</dbReference>
<dbReference type="Pfam" id="PF22062">
    <property type="entry name" value="OB_DPOA2"/>
    <property type="match status" value="1"/>
</dbReference>
<evidence type="ECO:0000256" key="1">
    <source>
        <dbReference type="ARBA" id="ARBA00004123"/>
    </source>
</evidence>
<gene>
    <name evidence="8" type="ORF">PFHG_04843</name>
</gene>
<sequence length="456" mass="54206">MKDIKQADVKHYLETYYTDNSIGDDLKEAFDYIERNKHKNNFHKLFEDYLEDYNKKLLKNGTLLRDHVVYEYERVKQYNSELIETEGRSCNNKYHYYINYVNSINENYKFLGLDTNVICDCINKKISLFLELFLKYSKKLNLNIEIEPILNMSDDESYIFGRIYTENEMNISESNIILEGNMKWNNGDKAQLLNLTDMRNICFFLGQILAIKGKKEINQFSIKYYVSNVYAGLPSHLKVQIDKEFVLKHFNTKEIEEDSKIHENILHLYNNENIHIMICNGYIYNDNNYSENLDNFLKVVNEKLPHVVLIFGPFLYIRNFSETIQKIVISNSPNVHFLSNPSYIYINELKIALTSCDIVYNLTRNLLCRPSELKLFYLFEQILRQLSLFPSYPSEYNIEITKFKNLLFQPNRLPDIFIYPSFTNEKSYIKEVHKKLFICPYSIDVNKAPPSKFFSY</sequence>
<dbReference type="AlphaFoldDB" id="A0A0L7KJK6"/>
<dbReference type="InterPro" id="IPR054300">
    <property type="entry name" value="OB_DPOA2"/>
</dbReference>
<comment type="subcellular location">
    <subcellularLocation>
        <location evidence="1">Nucleus</location>
    </subcellularLocation>
</comment>
<evidence type="ECO:0000256" key="5">
    <source>
        <dbReference type="ARBA" id="ARBA00023242"/>
    </source>
</evidence>
<dbReference type="KEGG" id="pfh:PFHG_04843"/>
<evidence type="ECO:0000256" key="4">
    <source>
        <dbReference type="ARBA" id="ARBA00022705"/>
    </source>
</evidence>
<dbReference type="InterPro" id="IPR007185">
    <property type="entry name" value="DNA_pol_a/d/e_bsu"/>
</dbReference>
<keyword evidence="4" id="KW-0235">DNA replication</keyword>
<proteinExistence type="inferred from homology"/>
<keyword evidence="5" id="KW-0539">Nucleus</keyword>
<dbReference type="OMA" id="CRPSEMK"/>
<evidence type="ECO:0000313" key="8">
    <source>
        <dbReference type="EMBL" id="KOB63089.1"/>
    </source>
</evidence>
<evidence type="ECO:0000313" key="9">
    <source>
        <dbReference type="Proteomes" id="UP000054289"/>
    </source>
</evidence>
<feature type="domain" description="DNA polymerase alpha subunit B OB" evidence="7">
    <location>
        <begin position="123"/>
        <end position="215"/>
    </location>
</feature>
<dbReference type="Proteomes" id="UP000054289">
    <property type="component" value="Unassembled WGS sequence"/>
</dbReference>
<dbReference type="Gene3D" id="3.60.21.60">
    <property type="match status" value="1"/>
</dbReference>
<accession>A0A0L7KJK6</accession>
<dbReference type="GO" id="GO:0003677">
    <property type="term" value="F:DNA binding"/>
    <property type="evidence" value="ECO:0007669"/>
    <property type="project" value="InterPro"/>
</dbReference>
<protein>
    <recommendedName>
        <fullName evidence="3">DNA polymerase alpha subunit B</fullName>
    </recommendedName>
</protein>
<dbReference type="InterPro" id="IPR016722">
    <property type="entry name" value="DNA_pol_alpha_bsu"/>
</dbReference>
<evidence type="ECO:0000256" key="2">
    <source>
        <dbReference type="ARBA" id="ARBA00007299"/>
    </source>
</evidence>
<evidence type="ECO:0000259" key="7">
    <source>
        <dbReference type="Pfam" id="PF22062"/>
    </source>
</evidence>
<dbReference type="PANTHER" id="PTHR23061">
    <property type="entry name" value="DNA POLYMERASE 2 ALPHA 70 KDA SUBUNIT"/>
    <property type="match status" value="1"/>
</dbReference>
<dbReference type="OrthoDB" id="336885at2759"/>
<dbReference type="Pfam" id="PF04042">
    <property type="entry name" value="DNA_pol_E_B"/>
    <property type="match status" value="2"/>
</dbReference>
<feature type="domain" description="DNA polymerase alpha/delta/epsilon subunit B" evidence="6">
    <location>
        <begin position="333"/>
        <end position="424"/>
    </location>
</feature>
<reference evidence="9" key="2">
    <citation type="submission" date="2006-03" db="EMBL/GenBank/DDBJ databases">
        <title>The genome sequence of the Plasmodium falciparum HB3.</title>
        <authorList>
            <consortium name="The Broad Institute Genome Sequencing Platform"/>
            <person name="Birren B."/>
            <person name="Lander E."/>
            <person name="Galagan J."/>
            <person name="Nusbaum C."/>
            <person name="Devon K."/>
            <person name="Henn M."/>
            <person name="Jaffe D."/>
            <person name="Butler J."/>
            <person name="Alvarez P."/>
            <person name="Gnerre S."/>
            <person name="Grabherr M."/>
            <person name="Kleber M."/>
            <person name="Mauceli E."/>
            <person name="Brockman W."/>
            <person name="MacCallum I.A."/>
            <person name="Rounsley S."/>
            <person name="Young S."/>
            <person name="LaButti K."/>
            <person name="Pushparaj V."/>
            <person name="DeCaprio D."/>
            <person name="Crawford M."/>
            <person name="Koehrsen M."/>
            <person name="Engels R."/>
            <person name="Montgomery P."/>
            <person name="Pearson M."/>
            <person name="Howarth C."/>
            <person name="Larson L."/>
            <person name="Luoma S."/>
            <person name="White J."/>
            <person name="Kodira C."/>
            <person name="Zeng Q."/>
            <person name="Oleary S."/>
            <person name="Yandava C."/>
            <person name="Alvarado L."/>
            <person name="Wirth D."/>
            <person name="Volkman S."/>
            <person name="Hartl D."/>
        </authorList>
    </citation>
    <scope>NUCLEOTIDE SEQUENCE [LARGE SCALE GENOMIC DNA]</scope>
</reference>
<dbReference type="GO" id="GO:0006270">
    <property type="term" value="P:DNA replication initiation"/>
    <property type="evidence" value="ECO:0007669"/>
    <property type="project" value="TreeGrafter"/>
</dbReference>
<organism evidence="8 9">
    <name type="scientific">Plasmodium falciparum (isolate HB3)</name>
    <dbReference type="NCBI Taxonomy" id="137071"/>
    <lineage>
        <taxon>Eukaryota</taxon>
        <taxon>Sar</taxon>
        <taxon>Alveolata</taxon>
        <taxon>Apicomplexa</taxon>
        <taxon>Aconoidasida</taxon>
        <taxon>Haemosporida</taxon>
        <taxon>Plasmodiidae</taxon>
        <taxon>Plasmodium</taxon>
        <taxon>Plasmodium (Laverania)</taxon>
    </lineage>
</organism>
<evidence type="ECO:0000259" key="6">
    <source>
        <dbReference type="Pfam" id="PF04042"/>
    </source>
</evidence>
<dbReference type="PANTHER" id="PTHR23061:SF12">
    <property type="entry name" value="DNA POLYMERASE ALPHA SUBUNIT B"/>
    <property type="match status" value="1"/>
</dbReference>
<dbReference type="EMBL" id="CH672135">
    <property type="protein sequence ID" value="KOB63089.1"/>
    <property type="molecule type" value="Genomic_DNA"/>
</dbReference>
<reference evidence="8 9" key="1">
    <citation type="submission" date="2006-03" db="EMBL/GenBank/DDBJ databases">
        <title>Annotation of Plasmodium falciparum HB3.</title>
        <authorList>
            <consortium name="The Broad Institute Genome Sequencing Platform"/>
            <person name="Volkman S.K."/>
            <person name="Neafsey D.E."/>
            <person name="Dash A.P."/>
            <person name="Chitnis C.E."/>
            <person name="Hartl D.L."/>
            <person name="Young S.K."/>
            <person name="Zeng Q."/>
            <person name="Koehrsen M."/>
            <person name="Alvarado L."/>
            <person name="Berlin A."/>
            <person name="Borenstein D."/>
            <person name="Chapman S.B."/>
            <person name="Chen Z."/>
            <person name="Engels R."/>
            <person name="Freedman E."/>
            <person name="Gellesch M."/>
            <person name="Goldberg J."/>
            <person name="Griggs A."/>
            <person name="Gujja S."/>
            <person name="Heilman E.R."/>
            <person name="Heiman D.I."/>
            <person name="Howarth C."/>
            <person name="Jen D."/>
            <person name="Larson L."/>
            <person name="Mehta T."/>
            <person name="Neiman D."/>
            <person name="Park D."/>
            <person name="Pearson M."/>
            <person name="Roberts A."/>
            <person name="Saif S."/>
            <person name="Shea T."/>
            <person name="Shenoy N."/>
            <person name="Sisk P."/>
            <person name="Stolte C."/>
            <person name="Sykes S."/>
            <person name="Walk T."/>
            <person name="White J."/>
            <person name="Yandava C."/>
            <person name="Haas B."/>
            <person name="Henn M.R."/>
            <person name="Nusbaum C."/>
            <person name="Birren B."/>
        </authorList>
    </citation>
    <scope>NUCLEOTIDE SEQUENCE [LARGE SCALE GENOMIC DNA]</scope>
    <source>
        <strain evidence="8">HB3</strain>
    </source>
</reference>
<name>A0A0L7KJK6_PLAFX</name>
<evidence type="ECO:0000256" key="3">
    <source>
        <dbReference type="ARBA" id="ARBA00018596"/>
    </source>
</evidence>
<comment type="similarity">
    <text evidence="2">Belongs to the DNA polymerase alpha subunit B family.</text>
</comment>
<feature type="domain" description="DNA polymerase alpha/delta/epsilon subunit B" evidence="6">
    <location>
        <begin position="276"/>
        <end position="328"/>
    </location>
</feature>